<name>Q4S0Q1_TETNG</name>
<keyword evidence="2" id="KW-0479">Metal-binding</keyword>
<sequence length="328" mass="37222">MEQLEEELTCPICCGLFEDPRVLLCSHSFCKKCLEGLLEGGRGPAFRAPFKCPTCRKETPHSGANSLQINYSLRGIVEKYSRIKVLPKMSECKHHCGQPLNIFCATDLKLICGFCATTDDHRGHQFCSMEEAYGREKEAFDDLCQKVESWQSADIRSRLETLQTGKKQALQAVSGDAQKVADYFDKLINALECKKNEILSDFETLKLVVLQAYDPEITRLSAVMEEHRRALGLAESFRGLSEPLCFLQRMQEFREKLEVLKKTLLPTRKDVTVGPLVRDFDVQKWDSLRLREVDKISVPHESGSYGTEAGPWGPVRPWMRVFAAVLLL</sequence>
<dbReference type="InterPro" id="IPR050143">
    <property type="entry name" value="TRIM/RBCC"/>
</dbReference>
<dbReference type="SUPFAM" id="SSF57845">
    <property type="entry name" value="B-box zinc-binding domain"/>
    <property type="match status" value="1"/>
</dbReference>
<comment type="similarity">
    <text evidence="1">Belongs to the TRIM/RBCC family.</text>
</comment>
<evidence type="ECO:0000256" key="1">
    <source>
        <dbReference type="ARBA" id="ARBA00008518"/>
    </source>
</evidence>
<evidence type="ECO:0000313" key="8">
    <source>
        <dbReference type="EMBL" id="CAG05781.1"/>
    </source>
</evidence>
<evidence type="ECO:0000256" key="4">
    <source>
        <dbReference type="ARBA" id="ARBA00022833"/>
    </source>
</evidence>
<proteinExistence type="inferred from homology"/>
<dbReference type="InterPro" id="IPR001841">
    <property type="entry name" value="Znf_RING"/>
</dbReference>
<comment type="caution">
    <text evidence="8">The sequence shown here is derived from an EMBL/GenBank/DDBJ whole genome shotgun (WGS) entry which is preliminary data.</text>
</comment>
<dbReference type="Pfam" id="PF00643">
    <property type="entry name" value="zf-B_box"/>
    <property type="match status" value="1"/>
</dbReference>
<dbReference type="AlphaFoldDB" id="Q4S0Q1"/>
<protein>
    <submittedName>
        <fullName evidence="8">(spotted green pufferfish) hypothetical protein</fullName>
    </submittedName>
</protein>
<feature type="non-terminal residue" evidence="8">
    <location>
        <position position="328"/>
    </location>
</feature>
<dbReference type="OrthoDB" id="6105938at2759"/>
<dbReference type="PANTHER" id="PTHR24103">
    <property type="entry name" value="E3 UBIQUITIN-PROTEIN LIGASE TRIM"/>
    <property type="match status" value="1"/>
</dbReference>
<dbReference type="PROSITE" id="PS50089">
    <property type="entry name" value="ZF_RING_2"/>
    <property type="match status" value="1"/>
</dbReference>
<dbReference type="EMBL" id="CAAE01014781">
    <property type="protein sequence ID" value="CAG05781.1"/>
    <property type="molecule type" value="Genomic_DNA"/>
</dbReference>
<dbReference type="Gene3D" id="3.30.160.60">
    <property type="entry name" value="Classic Zinc Finger"/>
    <property type="match status" value="1"/>
</dbReference>
<dbReference type="Pfam" id="PF00097">
    <property type="entry name" value="zf-C3HC4"/>
    <property type="match status" value="1"/>
</dbReference>
<dbReference type="InterPro" id="IPR018957">
    <property type="entry name" value="Znf_C3HC4_RING-type"/>
</dbReference>
<dbReference type="Gene3D" id="3.30.40.10">
    <property type="entry name" value="Zinc/RING finger domain, C3HC4 (zinc finger)"/>
    <property type="match status" value="1"/>
</dbReference>
<evidence type="ECO:0000256" key="2">
    <source>
        <dbReference type="ARBA" id="ARBA00022723"/>
    </source>
</evidence>
<evidence type="ECO:0000259" key="7">
    <source>
        <dbReference type="PROSITE" id="PS50119"/>
    </source>
</evidence>
<feature type="domain" description="RING-type" evidence="6">
    <location>
        <begin position="10"/>
        <end position="56"/>
    </location>
</feature>
<dbReference type="PROSITE" id="PS50119">
    <property type="entry name" value="ZF_BBOX"/>
    <property type="match status" value="1"/>
</dbReference>
<evidence type="ECO:0000259" key="6">
    <source>
        <dbReference type="PROSITE" id="PS50089"/>
    </source>
</evidence>
<dbReference type="InterPro" id="IPR000315">
    <property type="entry name" value="Znf_B-box"/>
</dbReference>
<reference evidence="8" key="2">
    <citation type="submission" date="2004-02" db="EMBL/GenBank/DDBJ databases">
        <authorList>
            <consortium name="Genoscope"/>
            <consortium name="Whitehead Institute Centre for Genome Research"/>
        </authorList>
    </citation>
    <scope>NUCLEOTIDE SEQUENCE</scope>
</reference>
<dbReference type="PROSITE" id="PS00518">
    <property type="entry name" value="ZF_RING_1"/>
    <property type="match status" value="1"/>
</dbReference>
<feature type="domain" description="B box-type" evidence="7">
    <location>
        <begin position="87"/>
        <end position="129"/>
    </location>
</feature>
<dbReference type="SUPFAM" id="SSF57850">
    <property type="entry name" value="RING/U-box"/>
    <property type="match status" value="1"/>
</dbReference>
<reference evidence="8" key="1">
    <citation type="journal article" date="2004" name="Nature">
        <title>Genome duplication in the teleost fish Tetraodon nigroviridis reveals the early vertebrate proto-karyotype.</title>
        <authorList>
            <person name="Jaillon O."/>
            <person name="Aury J.-M."/>
            <person name="Brunet F."/>
            <person name="Petit J.-L."/>
            <person name="Stange-Thomann N."/>
            <person name="Mauceli E."/>
            <person name="Bouneau L."/>
            <person name="Fischer C."/>
            <person name="Ozouf-Costaz C."/>
            <person name="Bernot A."/>
            <person name="Nicaud S."/>
            <person name="Jaffe D."/>
            <person name="Fisher S."/>
            <person name="Lutfalla G."/>
            <person name="Dossat C."/>
            <person name="Segurens B."/>
            <person name="Dasilva C."/>
            <person name="Salanoubat M."/>
            <person name="Levy M."/>
            <person name="Boudet N."/>
            <person name="Castellano S."/>
            <person name="Anthouard V."/>
            <person name="Jubin C."/>
            <person name="Castelli V."/>
            <person name="Katinka M."/>
            <person name="Vacherie B."/>
            <person name="Biemont C."/>
            <person name="Skalli Z."/>
            <person name="Cattolico L."/>
            <person name="Poulain J."/>
            <person name="De Berardinis V."/>
            <person name="Cruaud C."/>
            <person name="Duprat S."/>
            <person name="Brottier P."/>
            <person name="Coutanceau J.-P."/>
            <person name="Gouzy J."/>
            <person name="Parra G."/>
            <person name="Lardier G."/>
            <person name="Chapple C."/>
            <person name="McKernan K.J."/>
            <person name="McEwan P."/>
            <person name="Bosak S."/>
            <person name="Kellis M."/>
            <person name="Volff J.-N."/>
            <person name="Guigo R."/>
            <person name="Zody M.C."/>
            <person name="Mesirov J."/>
            <person name="Lindblad-Toh K."/>
            <person name="Birren B."/>
            <person name="Nusbaum C."/>
            <person name="Kahn D."/>
            <person name="Robinson-Rechavi M."/>
            <person name="Laudet V."/>
            <person name="Schachter V."/>
            <person name="Quetier F."/>
            <person name="Saurin W."/>
            <person name="Scarpelli C."/>
            <person name="Wincker P."/>
            <person name="Lander E.S."/>
            <person name="Weissenbach J."/>
            <person name="Roest Crollius H."/>
        </authorList>
    </citation>
    <scope>NUCLEOTIDE SEQUENCE [LARGE SCALE GENOMIC DNA]</scope>
</reference>
<dbReference type="GO" id="GO:0008270">
    <property type="term" value="F:zinc ion binding"/>
    <property type="evidence" value="ECO:0007669"/>
    <property type="project" value="UniProtKB-KW"/>
</dbReference>
<organism evidence="8">
    <name type="scientific">Tetraodon nigroviridis</name>
    <name type="common">Spotted green pufferfish</name>
    <name type="synonym">Chelonodon nigroviridis</name>
    <dbReference type="NCBI Taxonomy" id="99883"/>
    <lineage>
        <taxon>Eukaryota</taxon>
        <taxon>Metazoa</taxon>
        <taxon>Chordata</taxon>
        <taxon>Craniata</taxon>
        <taxon>Vertebrata</taxon>
        <taxon>Euteleostomi</taxon>
        <taxon>Actinopterygii</taxon>
        <taxon>Neopterygii</taxon>
        <taxon>Teleostei</taxon>
        <taxon>Neoteleostei</taxon>
        <taxon>Acanthomorphata</taxon>
        <taxon>Eupercaria</taxon>
        <taxon>Tetraodontiformes</taxon>
        <taxon>Tetradontoidea</taxon>
        <taxon>Tetraodontidae</taxon>
        <taxon>Tetraodon</taxon>
    </lineage>
</organism>
<keyword evidence="3 5" id="KW-0863">Zinc-finger</keyword>
<dbReference type="InterPro" id="IPR017907">
    <property type="entry name" value="Znf_RING_CS"/>
</dbReference>
<gene>
    <name evidence="8" type="ORF">GSTENG00025924001</name>
</gene>
<evidence type="ECO:0000256" key="5">
    <source>
        <dbReference type="PROSITE-ProRule" id="PRU00024"/>
    </source>
</evidence>
<dbReference type="SMART" id="SM00336">
    <property type="entry name" value="BBOX"/>
    <property type="match status" value="1"/>
</dbReference>
<keyword evidence="4" id="KW-0862">Zinc</keyword>
<dbReference type="SMART" id="SM00184">
    <property type="entry name" value="RING"/>
    <property type="match status" value="1"/>
</dbReference>
<dbReference type="KEGG" id="tng:GSTEN00025924G001"/>
<accession>Q4S0Q1</accession>
<dbReference type="InterPro" id="IPR013083">
    <property type="entry name" value="Znf_RING/FYVE/PHD"/>
</dbReference>
<evidence type="ECO:0000256" key="3">
    <source>
        <dbReference type="ARBA" id="ARBA00022771"/>
    </source>
</evidence>